<feature type="compositionally biased region" description="Low complexity" evidence="1">
    <location>
        <begin position="137"/>
        <end position="146"/>
    </location>
</feature>
<gene>
    <name evidence="2" type="ORF">F8M41_025867</name>
</gene>
<evidence type="ECO:0000313" key="2">
    <source>
        <dbReference type="EMBL" id="KAF0468056.1"/>
    </source>
</evidence>
<organism evidence="2 3">
    <name type="scientific">Gigaspora margarita</name>
    <dbReference type="NCBI Taxonomy" id="4874"/>
    <lineage>
        <taxon>Eukaryota</taxon>
        <taxon>Fungi</taxon>
        <taxon>Fungi incertae sedis</taxon>
        <taxon>Mucoromycota</taxon>
        <taxon>Glomeromycotina</taxon>
        <taxon>Glomeromycetes</taxon>
        <taxon>Diversisporales</taxon>
        <taxon>Gigasporaceae</taxon>
        <taxon>Gigaspora</taxon>
    </lineage>
</organism>
<keyword evidence="3" id="KW-1185">Reference proteome</keyword>
<dbReference type="Proteomes" id="UP000439903">
    <property type="component" value="Unassembled WGS sequence"/>
</dbReference>
<name>A0A8H4AAZ2_GIGMA</name>
<sequence length="211" mass="23739">MSTNPTPQNVLYLKNLALNILKNGFPEVIAKAIYDTYLHSCIPPSCLEDYVKDLPQCSKCTIEVEPINYSETNLQENQTQSTLVTMQILPQMKSSQSRNTVTSDTTHSLNLPLLPFLSFSDYTKQSQKRLSEDTTKNKSSNLKSSTAEQNTNTITSYQVIATKADPQPIDFLNLYTKITSAESEIPKTKSESNYSIIYLRNSYSKTLEVSL</sequence>
<evidence type="ECO:0000256" key="1">
    <source>
        <dbReference type="SAM" id="MobiDB-lite"/>
    </source>
</evidence>
<feature type="region of interest" description="Disordered" evidence="1">
    <location>
        <begin position="128"/>
        <end position="148"/>
    </location>
</feature>
<accession>A0A8H4AAZ2</accession>
<dbReference type="AlphaFoldDB" id="A0A8H4AAZ2"/>
<evidence type="ECO:0000313" key="3">
    <source>
        <dbReference type="Proteomes" id="UP000439903"/>
    </source>
</evidence>
<protein>
    <submittedName>
        <fullName evidence="2">Uncharacterized protein</fullName>
    </submittedName>
</protein>
<reference evidence="2 3" key="1">
    <citation type="journal article" date="2019" name="Environ. Microbiol.">
        <title>At the nexus of three kingdoms: the genome of the mycorrhizal fungus Gigaspora margarita provides insights into plant, endobacterial and fungal interactions.</title>
        <authorList>
            <person name="Venice F."/>
            <person name="Ghignone S."/>
            <person name="Salvioli di Fossalunga A."/>
            <person name="Amselem J."/>
            <person name="Novero M."/>
            <person name="Xianan X."/>
            <person name="Sedzielewska Toro K."/>
            <person name="Morin E."/>
            <person name="Lipzen A."/>
            <person name="Grigoriev I.V."/>
            <person name="Henrissat B."/>
            <person name="Martin F.M."/>
            <person name="Bonfante P."/>
        </authorList>
    </citation>
    <scope>NUCLEOTIDE SEQUENCE [LARGE SCALE GENOMIC DNA]</scope>
    <source>
        <strain evidence="2 3">BEG34</strain>
    </source>
</reference>
<comment type="caution">
    <text evidence="2">The sequence shown here is derived from an EMBL/GenBank/DDBJ whole genome shotgun (WGS) entry which is preliminary data.</text>
</comment>
<dbReference type="OrthoDB" id="2430413at2759"/>
<dbReference type="EMBL" id="WTPW01000946">
    <property type="protein sequence ID" value="KAF0468056.1"/>
    <property type="molecule type" value="Genomic_DNA"/>
</dbReference>
<proteinExistence type="predicted"/>